<gene>
    <name evidence="1" type="ORF">GDO54_010531</name>
</gene>
<proteinExistence type="predicted"/>
<dbReference type="EMBL" id="DYDO01000004">
    <property type="protein sequence ID" value="DBA26246.1"/>
    <property type="molecule type" value="Genomic_DNA"/>
</dbReference>
<organism evidence="1 2">
    <name type="scientific">Pyxicephalus adspersus</name>
    <name type="common">African bullfrog</name>
    <dbReference type="NCBI Taxonomy" id="30357"/>
    <lineage>
        <taxon>Eukaryota</taxon>
        <taxon>Metazoa</taxon>
        <taxon>Chordata</taxon>
        <taxon>Craniata</taxon>
        <taxon>Vertebrata</taxon>
        <taxon>Euteleostomi</taxon>
        <taxon>Amphibia</taxon>
        <taxon>Batrachia</taxon>
        <taxon>Anura</taxon>
        <taxon>Neobatrachia</taxon>
        <taxon>Ranoidea</taxon>
        <taxon>Pyxicephalidae</taxon>
        <taxon>Pyxicephalinae</taxon>
        <taxon>Pyxicephalus</taxon>
    </lineage>
</organism>
<dbReference type="AlphaFoldDB" id="A0AAV3AA81"/>
<reference evidence="1" key="1">
    <citation type="thesis" date="2020" institute="ProQuest LLC" country="789 East Eisenhower Parkway, Ann Arbor, MI, USA">
        <title>Comparative Genomics and Chromosome Evolution.</title>
        <authorList>
            <person name="Mudd A.B."/>
        </authorList>
    </citation>
    <scope>NUCLEOTIDE SEQUENCE</scope>
    <source>
        <strain evidence="1">1538</strain>
        <tissue evidence="1">Blood</tissue>
    </source>
</reference>
<accession>A0AAV3AA81</accession>
<keyword evidence="2" id="KW-1185">Reference proteome</keyword>
<comment type="caution">
    <text evidence="1">The sequence shown here is derived from an EMBL/GenBank/DDBJ whole genome shotgun (WGS) entry which is preliminary data.</text>
</comment>
<sequence>MVNRFCVILKTEQENLRSNLLISRTYTRHKHLMWRRIVIRLRGSEFQLFFIQNELIRNTVHNKFIKG</sequence>
<evidence type="ECO:0000313" key="2">
    <source>
        <dbReference type="Proteomes" id="UP001181693"/>
    </source>
</evidence>
<dbReference type="Proteomes" id="UP001181693">
    <property type="component" value="Unassembled WGS sequence"/>
</dbReference>
<evidence type="ECO:0000313" key="1">
    <source>
        <dbReference type="EMBL" id="DBA26246.1"/>
    </source>
</evidence>
<name>A0AAV3AA81_PYXAD</name>
<protein>
    <submittedName>
        <fullName evidence="1">Uncharacterized protein</fullName>
    </submittedName>
</protein>